<dbReference type="EMBL" id="CP075864">
    <property type="protein sequence ID" value="QYS92755.1"/>
    <property type="molecule type" value="Genomic_DNA"/>
</dbReference>
<gene>
    <name evidence="10" type="ORF">H0G86_000153</name>
</gene>
<feature type="transmembrane region" description="Helical" evidence="8">
    <location>
        <begin position="227"/>
        <end position="245"/>
    </location>
</feature>
<dbReference type="PRINTS" id="PR01036">
    <property type="entry name" value="TCRTETB"/>
</dbReference>
<evidence type="ECO:0000256" key="5">
    <source>
        <dbReference type="ARBA" id="ARBA00023136"/>
    </source>
</evidence>
<evidence type="ECO:0000259" key="9">
    <source>
        <dbReference type="PROSITE" id="PS50850"/>
    </source>
</evidence>
<proteinExistence type="predicted"/>
<dbReference type="PROSITE" id="PS50850">
    <property type="entry name" value="MFS"/>
    <property type="match status" value="1"/>
</dbReference>
<dbReference type="Pfam" id="PF07690">
    <property type="entry name" value="MFS_1"/>
    <property type="match status" value="1"/>
</dbReference>
<comment type="subcellular location">
    <subcellularLocation>
        <location evidence="1">Membrane</location>
        <topology evidence="1">Multi-pass membrane protein</topology>
    </subcellularLocation>
</comment>
<evidence type="ECO:0000256" key="3">
    <source>
        <dbReference type="ARBA" id="ARBA00022692"/>
    </source>
</evidence>
<dbReference type="PANTHER" id="PTHR23501:SF187">
    <property type="entry name" value="MAJOR FACILITATOR SUPERFAMILY (MFS) PROFILE DOMAIN-CONTAINING PROTEIN"/>
    <property type="match status" value="1"/>
</dbReference>
<feature type="transmembrane region" description="Helical" evidence="8">
    <location>
        <begin position="420"/>
        <end position="440"/>
    </location>
</feature>
<keyword evidence="4 8" id="KW-1133">Transmembrane helix</keyword>
<protein>
    <submittedName>
        <fullName evidence="10">MFS permease</fullName>
    </submittedName>
</protein>
<keyword evidence="6" id="KW-0325">Glycoprotein</keyword>
<dbReference type="CDD" id="cd17502">
    <property type="entry name" value="MFS_Azr1_MDR_like"/>
    <property type="match status" value="1"/>
</dbReference>
<feature type="transmembrane region" description="Helical" evidence="8">
    <location>
        <begin position="392"/>
        <end position="413"/>
    </location>
</feature>
<evidence type="ECO:0000256" key="8">
    <source>
        <dbReference type="SAM" id="Phobius"/>
    </source>
</evidence>
<feature type="transmembrane region" description="Helical" evidence="8">
    <location>
        <begin position="131"/>
        <end position="150"/>
    </location>
</feature>
<dbReference type="Gene3D" id="1.20.1250.20">
    <property type="entry name" value="MFS general substrate transporter like domains"/>
    <property type="match status" value="1"/>
</dbReference>
<feature type="transmembrane region" description="Helical" evidence="8">
    <location>
        <begin position="31"/>
        <end position="56"/>
    </location>
</feature>
<dbReference type="InterPro" id="IPR036259">
    <property type="entry name" value="MFS_trans_sf"/>
</dbReference>
<feature type="transmembrane region" description="Helical" evidence="8">
    <location>
        <begin position="332"/>
        <end position="353"/>
    </location>
</feature>
<evidence type="ECO:0000256" key="1">
    <source>
        <dbReference type="ARBA" id="ARBA00004141"/>
    </source>
</evidence>
<dbReference type="InterPro" id="IPR011701">
    <property type="entry name" value="MFS"/>
</dbReference>
<evidence type="ECO:0000256" key="7">
    <source>
        <dbReference type="SAM" id="MobiDB-lite"/>
    </source>
</evidence>
<evidence type="ECO:0000256" key="2">
    <source>
        <dbReference type="ARBA" id="ARBA00022448"/>
    </source>
</evidence>
<feature type="transmembrane region" description="Helical" evidence="8">
    <location>
        <begin position="503"/>
        <end position="522"/>
    </location>
</feature>
<dbReference type="GO" id="GO:0005886">
    <property type="term" value="C:plasma membrane"/>
    <property type="evidence" value="ECO:0007669"/>
    <property type="project" value="TreeGrafter"/>
</dbReference>
<dbReference type="Gene3D" id="1.20.1720.10">
    <property type="entry name" value="Multidrug resistance protein D"/>
    <property type="match status" value="1"/>
</dbReference>
<feature type="transmembrane region" description="Helical" evidence="8">
    <location>
        <begin position="99"/>
        <end position="125"/>
    </location>
</feature>
<evidence type="ECO:0000313" key="11">
    <source>
        <dbReference type="Proteomes" id="UP000826661"/>
    </source>
</evidence>
<reference evidence="10 11" key="1">
    <citation type="journal article" date="2021" name="BMC Genomics">
        <title>Telomere-to-telomere genome assembly of asparaginase-producing Trichoderma simmonsii.</title>
        <authorList>
            <person name="Chung D."/>
            <person name="Kwon Y.M."/>
            <person name="Yang Y."/>
        </authorList>
    </citation>
    <scope>NUCLEOTIDE SEQUENCE [LARGE SCALE GENOMIC DNA]</scope>
    <source>
        <strain evidence="10 11">GH-Sj1</strain>
    </source>
</reference>
<feature type="domain" description="Major facilitator superfamily (MFS) profile" evidence="9">
    <location>
        <begin position="34"/>
        <end position="503"/>
    </location>
</feature>
<feature type="transmembrane region" description="Helical" evidence="8">
    <location>
        <begin position="187"/>
        <end position="207"/>
    </location>
</feature>
<dbReference type="InterPro" id="IPR020846">
    <property type="entry name" value="MFS_dom"/>
</dbReference>
<feature type="region of interest" description="Disordered" evidence="7">
    <location>
        <begin position="538"/>
        <end position="569"/>
    </location>
</feature>
<evidence type="ECO:0000256" key="6">
    <source>
        <dbReference type="ARBA" id="ARBA00023180"/>
    </source>
</evidence>
<organism evidence="10 11">
    <name type="scientific">Trichoderma simmonsii</name>
    <dbReference type="NCBI Taxonomy" id="1491479"/>
    <lineage>
        <taxon>Eukaryota</taxon>
        <taxon>Fungi</taxon>
        <taxon>Dikarya</taxon>
        <taxon>Ascomycota</taxon>
        <taxon>Pezizomycotina</taxon>
        <taxon>Sordariomycetes</taxon>
        <taxon>Hypocreomycetidae</taxon>
        <taxon>Hypocreales</taxon>
        <taxon>Hypocreaceae</taxon>
        <taxon>Trichoderma</taxon>
    </lineage>
</organism>
<dbReference type="PANTHER" id="PTHR23501">
    <property type="entry name" value="MAJOR FACILITATOR SUPERFAMILY"/>
    <property type="match status" value="1"/>
</dbReference>
<feature type="transmembrane region" description="Helical" evidence="8">
    <location>
        <begin position="362"/>
        <end position="380"/>
    </location>
</feature>
<feature type="transmembrane region" description="Helical" evidence="8">
    <location>
        <begin position="68"/>
        <end position="87"/>
    </location>
</feature>
<dbReference type="Proteomes" id="UP000826661">
    <property type="component" value="Chromosome I"/>
</dbReference>
<accession>A0A8G0L419</accession>
<keyword evidence="3 8" id="KW-0812">Transmembrane</keyword>
<keyword evidence="2" id="KW-0813">Transport</keyword>
<feature type="transmembrane region" description="Helical" evidence="8">
    <location>
        <begin position="295"/>
        <end position="320"/>
    </location>
</feature>
<dbReference type="SUPFAM" id="SSF103473">
    <property type="entry name" value="MFS general substrate transporter"/>
    <property type="match status" value="1"/>
</dbReference>
<evidence type="ECO:0000313" key="10">
    <source>
        <dbReference type="EMBL" id="QYS92755.1"/>
    </source>
</evidence>
<keyword evidence="5 8" id="KW-0472">Membrane</keyword>
<dbReference type="GO" id="GO:0022857">
    <property type="term" value="F:transmembrane transporter activity"/>
    <property type="evidence" value="ECO:0007669"/>
    <property type="project" value="InterPro"/>
</dbReference>
<name>A0A8G0L419_9HYPO</name>
<evidence type="ECO:0000256" key="4">
    <source>
        <dbReference type="ARBA" id="ARBA00022989"/>
    </source>
</evidence>
<dbReference type="AlphaFoldDB" id="A0A8G0L419"/>
<keyword evidence="11" id="KW-1185">Reference proteome</keyword>
<feature type="transmembrane region" description="Helical" evidence="8">
    <location>
        <begin position="257"/>
        <end position="274"/>
    </location>
</feature>
<sequence>MDSEKETAPVPAPVADVAPDGEPAPPKDARFWLIFVAISCVTFLVALDTSIISTALPTITAKLNSGELYVWIINSYLLAATTSAPLFGQAADIFGRRAATVASLLLFAAGSAISGAATSTGMLIAGRTIQGFGGGGIATLSEVVVCDLVSLRERGQYAGIISSVWAIAAVVGPIIGGAFTQNVTWRWIFYLNLPISGVTLALVLVLLKMRNPRQGTVMERLACIDWAGYAILTASVTAMLLALTWGGTIHAWSSWRTIVPLVLGFVGLLGFFAYEAAPWVKEPVMPLRLFGNRTAAATLAISFVHSVLLFWICYFLPVYFQAVLNATPARSAVMLFPIATTTAPAGIISGVMITKTGRYRRWHYIGFSLMAIGCGLFTLLDEHSSTGRWVGFQIIFGFGCGFVFTSCLPAILASLPESEVALATATWTFLRNLGSIWGVAIPSAIFNAHADKIARTVSDASLRELLLHGGAYEHATRSFVATFKGDPALYQTILNLYVSSLKIVWQGSIGFAAFGVVLAVALKAYKLRDELNTEYRLENGTKEAASPEPATENSLSELGKNSGEGEAKS</sequence>
<feature type="transmembrane region" description="Helical" evidence="8">
    <location>
        <begin position="157"/>
        <end position="175"/>
    </location>
</feature>
<feature type="region of interest" description="Disordered" evidence="7">
    <location>
        <begin position="1"/>
        <end position="21"/>
    </location>
</feature>